<evidence type="ECO:0000313" key="4">
    <source>
        <dbReference type="Proteomes" id="UP000312512"/>
    </source>
</evidence>
<dbReference type="Pfam" id="PF09346">
    <property type="entry name" value="SMI1_KNR4"/>
    <property type="match status" value="1"/>
</dbReference>
<keyword evidence="4" id="KW-1185">Reference proteome</keyword>
<dbReference type="EMBL" id="VDLX02000006">
    <property type="protein sequence ID" value="KAB8194013.1"/>
    <property type="molecule type" value="Genomic_DNA"/>
</dbReference>
<dbReference type="Proteomes" id="UP000312512">
    <property type="component" value="Unassembled WGS sequence"/>
</dbReference>
<dbReference type="InterPro" id="IPR051873">
    <property type="entry name" value="KNR4/SMI1_regulator"/>
</dbReference>
<sequence length="615" mass="65696">MIDDVLRAMAEKIAADAPAGWRRAELRGFATGRGGSGHRGITYEPGGGCGDTDVHAELSALHEAAGAAASAAGGRLTVELVVEAGGRFEAMLSEPLERVEDGGFLYVLDPDGLPPEPGTFQRGPVAAAPAGDPREAIALLGAYLRERDRILGRDTYAPPPALPGARRARLEARLPAPLPDDLRELYAHVDGDGGEGLLNRHPWFGLERLEHQSRPENRWWAAGRAWRDHLRHPVITGSGPALAVRRMSDHPRWIPFASGAAGDFLAVDLAPGPGGRPGQVIRLAPHHDGGPSHVADSVTGLLRLHVKALRTGAYRMEEGVLRIDLDEPDAGRQSRSLTISGPHADRQLRPPTSTGPDAHPPAPAKPGTDPPPPTKPGTDPPARTNPGTDPPAQADPGMDPPTYPPAHAGPDAGRQWRAASSRGAHRGIERLTVADAPGIDLGPLRGAPALWEVRMTNCPGADLAPLRDTPVELLDLATDGVDLAPLAGHTTLRMVTLSGDRPVDLEPLASCPRLYGLDLSRAAIRDYGVLARLPGLLYLRLRRGQWEELWRRAGRPAGLAAAGLAAEPRRDRARWWQARRSGREPSPWTAAAWANRLAGESADVLVVTGRYGRRR</sequence>
<dbReference type="InterPro" id="IPR018958">
    <property type="entry name" value="Knr4/Smi1-like_dom"/>
</dbReference>
<dbReference type="PANTHER" id="PTHR47432:SF1">
    <property type="entry name" value="CELL WALL ASSEMBLY REGULATOR SMI1"/>
    <property type="match status" value="1"/>
</dbReference>
<dbReference type="OrthoDB" id="4759758at2"/>
<comment type="caution">
    <text evidence="3">The sequence shown here is derived from an EMBL/GenBank/DDBJ whole genome shotgun (WGS) entry which is preliminary data.</text>
</comment>
<dbReference type="InterPro" id="IPR037883">
    <property type="entry name" value="Knr4/Smi1-like_sf"/>
</dbReference>
<gene>
    <name evidence="3" type="ORF">FH608_017625</name>
</gene>
<protein>
    <recommendedName>
        <fullName evidence="2">Knr4/Smi1-like domain-containing protein</fullName>
    </recommendedName>
</protein>
<accession>A0A5C4WJJ1</accession>
<feature type="domain" description="Knr4/Smi1-like" evidence="2">
    <location>
        <begin position="169"/>
        <end position="302"/>
    </location>
</feature>
<dbReference type="SUPFAM" id="SSF160631">
    <property type="entry name" value="SMI1/KNR4-like"/>
    <property type="match status" value="1"/>
</dbReference>
<dbReference type="SUPFAM" id="SSF52058">
    <property type="entry name" value="L domain-like"/>
    <property type="match status" value="1"/>
</dbReference>
<evidence type="ECO:0000256" key="1">
    <source>
        <dbReference type="SAM" id="MobiDB-lite"/>
    </source>
</evidence>
<dbReference type="PANTHER" id="PTHR47432">
    <property type="entry name" value="CELL WALL ASSEMBLY REGULATOR SMI1"/>
    <property type="match status" value="1"/>
</dbReference>
<evidence type="ECO:0000313" key="3">
    <source>
        <dbReference type="EMBL" id="KAB8194013.1"/>
    </source>
</evidence>
<organism evidence="3 4">
    <name type="scientific">Nonomuraea phyllanthi</name>
    <dbReference type="NCBI Taxonomy" id="2219224"/>
    <lineage>
        <taxon>Bacteria</taxon>
        <taxon>Bacillati</taxon>
        <taxon>Actinomycetota</taxon>
        <taxon>Actinomycetes</taxon>
        <taxon>Streptosporangiales</taxon>
        <taxon>Streptosporangiaceae</taxon>
        <taxon>Nonomuraea</taxon>
    </lineage>
</organism>
<feature type="compositionally biased region" description="Pro residues" evidence="1">
    <location>
        <begin position="358"/>
        <end position="379"/>
    </location>
</feature>
<evidence type="ECO:0000259" key="2">
    <source>
        <dbReference type="Pfam" id="PF09346"/>
    </source>
</evidence>
<dbReference type="RefSeq" id="WP_139631619.1">
    <property type="nucleotide sequence ID" value="NZ_VDLX02000006.1"/>
</dbReference>
<proteinExistence type="predicted"/>
<dbReference type="InterPro" id="IPR032675">
    <property type="entry name" value="LRR_dom_sf"/>
</dbReference>
<name>A0A5C4WJJ1_9ACTN</name>
<dbReference type="AlphaFoldDB" id="A0A5C4WJJ1"/>
<dbReference type="Gene3D" id="3.80.10.10">
    <property type="entry name" value="Ribonuclease Inhibitor"/>
    <property type="match status" value="1"/>
</dbReference>
<feature type="region of interest" description="Disordered" evidence="1">
    <location>
        <begin position="327"/>
        <end position="424"/>
    </location>
</feature>
<reference evidence="3 4" key="1">
    <citation type="submission" date="2019-10" db="EMBL/GenBank/DDBJ databases">
        <title>Nonomuraea sp. nov., isolated from Phyllanthus amarus.</title>
        <authorList>
            <person name="Klykleung N."/>
            <person name="Tanasupawat S."/>
        </authorList>
    </citation>
    <scope>NUCLEOTIDE SEQUENCE [LARGE SCALE GENOMIC DNA]</scope>
    <source>
        <strain evidence="3 4">PA1-10</strain>
    </source>
</reference>